<protein>
    <recommendedName>
        <fullName evidence="4">Phospholipase A2</fullName>
    </recommendedName>
</protein>
<dbReference type="Gene3D" id="1.20.90.10">
    <property type="entry name" value="Phospholipase A2 domain"/>
    <property type="match status" value="1"/>
</dbReference>
<dbReference type="EMBL" id="JADKMA010000374">
    <property type="protein sequence ID" value="MBO8196651.1"/>
    <property type="molecule type" value="Genomic_DNA"/>
</dbReference>
<reference evidence="2 3" key="1">
    <citation type="submission" date="2020-11" db="EMBL/GenBank/DDBJ databases">
        <title>Streptomyces spirodelae sp. nov., isolated from duckweed.</title>
        <authorList>
            <person name="Saimee Y."/>
            <person name="Duangmal K."/>
        </authorList>
    </citation>
    <scope>NUCLEOTIDE SEQUENCE [LARGE SCALE GENOMIC DNA]</scope>
    <source>
        <strain evidence="2 3">S16-07</strain>
    </source>
</reference>
<dbReference type="InterPro" id="IPR015141">
    <property type="entry name" value="PLipase_A2_prok/fun"/>
</dbReference>
<gene>
    <name evidence="2" type="ORF">ITI46_34230</name>
</gene>
<accession>A0ABS3XMU1</accession>
<comment type="caution">
    <text evidence="2">The sequence shown here is derived from an EMBL/GenBank/DDBJ whole genome shotgun (WGS) entry which is preliminary data.</text>
</comment>
<evidence type="ECO:0008006" key="4">
    <source>
        <dbReference type="Google" id="ProtNLM"/>
    </source>
</evidence>
<dbReference type="SUPFAM" id="SSF48619">
    <property type="entry name" value="Phospholipase A2, PLA2"/>
    <property type="match status" value="1"/>
</dbReference>
<name>A0ABS3XMU1_9ACTN</name>
<evidence type="ECO:0000313" key="3">
    <source>
        <dbReference type="Proteomes" id="UP001519064"/>
    </source>
</evidence>
<sequence length="161" mass="17866">MRATFFNPLAAGVLTASAMLGTLAVPGTAVAAPVRADSTVRAEADRLMNLPYQEFAKASHVPPFNWTSDGCSVPTGLAPYSKVFRPACVQHDFGYRNYGADHELKLDPTRRTKNWIDGRFRTEMRRICEDTYKAPLRLTNCRNAAQAYYLGVQIGGDRAFF</sequence>
<proteinExistence type="predicted"/>
<evidence type="ECO:0000313" key="2">
    <source>
        <dbReference type="EMBL" id="MBO8196651.1"/>
    </source>
</evidence>
<dbReference type="InterPro" id="IPR036444">
    <property type="entry name" value="PLipase_A2_dom_sf"/>
</dbReference>
<keyword evidence="1" id="KW-0732">Signal</keyword>
<keyword evidence="3" id="KW-1185">Reference proteome</keyword>
<dbReference type="Pfam" id="PF09056">
    <property type="entry name" value="Phospholip_A2_3"/>
    <property type="match status" value="1"/>
</dbReference>
<evidence type="ECO:0000256" key="1">
    <source>
        <dbReference type="SAM" id="SignalP"/>
    </source>
</evidence>
<dbReference type="Proteomes" id="UP001519064">
    <property type="component" value="Unassembled WGS sequence"/>
</dbReference>
<organism evidence="2 3">
    <name type="scientific">Streptomyces oryzae</name>
    <dbReference type="NCBI Taxonomy" id="1434886"/>
    <lineage>
        <taxon>Bacteria</taxon>
        <taxon>Bacillati</taxon>
        <taxon>Actinomycetota</taxon>
        <taxon>Actinomycetes</taxon>
        <taxon>Kitasatosporales</taxon>
        <taxon>Streptomycetaceae</taxon>
        <taxon>Streptomyces</taxon>
    </lineage>
</organism>
<feature type="chain" id="PRO_5046347008" description="Phospholipase A2" evidence="1">
    <location>
        <begin position="32"/>
        <end position="161"/>
    </location>
</feature>
<feature type="signal peptide" evidence="1">
    <location>
        <begin position="1"/>
        <end position="31"/>
    </location>
</feature>
<dbReference type="RefSeq" id="WP_209243902.1">
    <property type="nucleotide sequence ID" value="NZ_JADKMA010000374.1"/>
</dbReference>